<comment type="caution">
    <text evidence="1">The sequence shown here is derived from an EMBL/GenBank/DDBJ whole genome shotgun (WGS) entry which is preliminary data.</text>
</comment>
<evidence type="ECO:0000313" key="1">
    <source>
        <dbReference type="EMBL" id="MEI6001329.1"/>
    </source>
</evidence>
<dbReference type="RefSeq" id="WP_336601076.1">
    <property type="nucleotide sequence ID" value="NZ_JACFYJ010000070.1"/>
</dbReference>
<accession>A0ABU8J085</accession>
<name>A0ABU8J085_9BURK</name>
<sequence>MGGRTGGARVTLARAASLTALGRSVDATRAGGATPDTNPLQCAPQCAPHAVMQHSEWSRWQGEPDPLMSIDTAQCGAAWLARHGAWMPVARTGAE</sequence>
<protein>
    <submittedName>
        <fullName evidence="1">Uncharacterized protein</fullName>
    </submittedName>
</protein>
<organism evidence="1 2">
    <name type="scientific">Paraburkholderia bengalensis</name>
    <dbReference type="NCBI Taxonomy" id="2747562"/>
    <lineage>
        <taxon>Bacteria</taxon>
        <taxon>Pseudomonadati</taxon>
        <taxon>Pseudomonadota</taxon>
        <taxon>Betaproteobacteria</taxon>
        <taxon>Burkholderiales</taxon>
        <taxon>Burkholderiaceae</taxon>
        <taxon>Paraburkholderia</taxon>
    </lineage>
</organism>
<evidence type="ECO:0000313" key="2">
    <source>
        <dbReference type="Proteomes" id="UP001386437"/>
    </source>
</evidence>
<dbReference type="Proteomes" id="UP001386437">
    <property type="component" value="Unassembled WGS sequence"/>
</dbReference>
<gene>
    <name evidence="1" type="ORF">H3V53_30405</name>
</gene>
<proteinExistence type="predicted"/>
<dbReference type="EMBL" id="JACFYJ010000070">
    <property type="protein sequence ID" value="MEI6001329.1"/>
    <property type="molecule type" value="Genomic_DNA"/>
</dbReference>
<reference evidence="1 2" key="1">
    <citation type="journal article" date="2022" name="Arch. Microbiol.">
        <title>Paraburkholderia bengalensis sp. nov. isolated from roots of Oryza sativa, IR64.</title>
        <authorList>
            <person name="Nag P."/>
            <person name="Mondal N."/>
            <person name="Sarkar J."/>
            <person name="Das S."/>
        </authorList>
    </citation>
    <scope>NUCLEOTIDE SEQUENCE [LARGE SCALE GENOMIC DNA]</scope>
    <source>
        <strain evidence="1 2">IR64_4_BI</strain>
    </source>
</reference>
<keyword evidence="2" id="KW-1185">Reference proteome</keyword>